<feature type="domain" description="T-SNARE coiled-coil homology" evidence="2">
    <location>
        <begin position="142"/>
        <end position="204"/>
    </location>
</feature>
<evidence type="ECO:0000313" key="3">
    <source>
        <dbReference type="EMBL" id="CCJ28868.1"/>
    </source>
</evidence>
<comment type="caution">
    <text evidence="3">The sequence shown here is derived from an EMBL/GenBank/DDBJ whole genome shotgun (WGS) entry which is preliminary data.</text>
</comment>
<evidence type="ECO:0000256" key="1">
    <source>
        <dbReference type="SAM" id="Coils"/>
    </source>
</evidence>
<gene>
    <name evidence="3" type="ORF">PNEJI1_002470</name>
</gene>
<dbReference type="VEuPathDB" id="FungiDB:PNEJI1_002470"/>
<feature type="coiled-coil region" evidence="1">
    <location>
        <begin position="180"/>
        <end position="214"/>
    </location>
</feature>
<sequence>MKLIDEFFLPLIKCNNSLNLEISSEDEKHINKTMKAIKERIYKIEQEQSDFENNVNISTETLKQQEYILIRIQDYYRRLEEMLESENTDDYELIIDLKKEEKEHKLENEFLRTSNSKETEDFNNTFIKSSQESQKQILKAQQQIIKEQDLSLNNLYDSISTQKELTIQMESELELHNEFLEEMEVLVDKSQGKLKKSEKRLKKVVKNIKKKGKQCFLDYSNCIFAYEFLKI</sequence>
<dbReference type="FunCoup" id="L0P931">
    <property type="interactions" value="10"/>
</dbReference>
<keyword evidence="1" id="KW-0175">Coiled coil</keyword>
<protein>
    <recommendedName>
        <fullName evidence="2">t-SNARE coiled-coil homology domain-containing protein</fullName>
    </recommendedName>
</protein>
<dbReference type="SUPFAM" id="SSF58038">
    <property type="entry name" value="SNARE fusion complex"/>
    <property type="match status" value="1"/>
</dbReference>
<evidence type="ECO:0000259" key="2">
    <source>
        <dbReference type="PROSITE" id="PS50192"/>
    </source>
</evidence>
<dbReference type="Proteomes" id="UP000010422">
    <property type="component" value="Unassembled WGS sequence"/>
</dbReference>
<dbReference type="InParanoid" id="L0P931"/>
<dbReference type="SMART" id="SM00397">
    <property type="entry name" value="t_SNARE"/>
    <property type="match status" value="1"/>
</dbReference>
<dbReference type="Gene3D" id="1.20.5.110">
    <property type="match status" value="1"/>
</dbReference>
<dbReference type="STRING" id="1209962.L0P931"/>
<dbReference type="AlphaFoldDB" id="L0P931"/>
<organism evidence="4">
    <name type="scientific">Pneumocystis jirovecii</name>
    <name type="common">Human pneumocystis pneumonia agent</name>
    <dbReference type="NCBI Taxonomy" id="42068"/>
    <lineage>
        <taxon>Eukaryota</taxon>
        <taxon>Fungi</taxon>
        <taxon>Dikarya</taxon>
        <taxon>Ascomycota</taxon>
        <taxon>Taphrinomycotina</taxon>
        <taxon>Pneumocystomycetes</taxon>
        <taxon>Pneumocystaceae</taxon>
        <taxon>Pneumocystis</taxon>
    </lineage>
</organism>
<name>L0P931_PNEJI</name>
<reference evidence="3 4" key="1">
    <citation type="journal article" date="2012" name="MBio">
        <title>De novo assembly of the Pneumocystis jirovecii genome from a single bronchoalveolar lavage fluid specimen from a patient.</title>
        <authorList>
            <person name="Cisse O.H."/>
            <person name="Pagni M."/>
            <person name="Hauser P.M."/>
        </authorList>
    </citation>
    <scope>NUCLEOTIDE SEQUENCE [LARGE SCALE GENOMIC DNA]</scope>
    <source>
        <strain evidence="3 4">SE8</strain>
    </source>
</reference>
<dbReference type="InterPro" id="IPR000727">
    <property type="entry name" value="T_SNARE_dom"/>
</dbReference>
<proteinExistence type="predicted"/>
<evidence type="ECO:0000313" key="4">
    <source>
        <dbReference type="Proteomes" id="UP000010422"/>
    </source>
</evidence>
<dbReference type="EMBL" id="CAKM01000129">
    <property type="protein sequence ID" value="CCJ28868.1"/>
    <property type="molecule type" value="Genomic_DNA"/>
</dbReference>
<accession>L0P931</accession>
<dbReference type="PROSITE" id="PS50192">
    <property type="entry name" value="T_SNARE"/>
    <property type="match status" value="1"/>
</dbReference>